<feature type="transmembrane region" description="Helical" evidence="6">
    <location>
        <begin position="76"/>
        <end position="95"/>
    </location>
</feature>
<dbReference type="InterPro" id="IPR050638">
    <property type="entry name" value="AA-Vitamin_Transporters"/>
</dbReference>
<dbReference type="Proteomes" id="UP000198615">
    <property type="component" value="Unassembled WGS sequence"/>
</dbReference>
<evidence type="ECO:0000256" key="5">
    <source>
        <dbReference type="ARBA" id="ARBA00023136"/>
    </source>
</evidence>
<reference evidence="8 9" key="1">
    <citation type="submission" date="2016-10" db="EMBL/GenBank/DDBJ databases">
        <authorList>
            <person name="Varghese N."/>
            <person name="Submissions S."/>
        </authorList>
    </citation>
    <scope>NUCLEOTIDE SEQUENCE [LARGE SCALE GENOMIC DNA]</scope>
    <source>
        <strain evidence="8 9">DSM 18839</strain>
    </source>
</reference>
<evidence type="ECO:0000256" key="4">
    <source>
        <dbReference type="ARBA" id="ARBA00022989"/>
    </source>
</evidence>
<evidence type="ECO:0000256" key="2">
    <source>
        <dbReference type="ARBA" id="ARBA00007362"/>
    </source>
</evidence>
<feature type="transmembrane region" description="Helical" evidence="6">
    <location>
        <begin position="101"/>
        <end position="122"/>
    </location>
</feature>
<evidence type="ECO:0000259" key="7">
    <source>
        <dbReference type="Pfam" id="PF00892"/>
    </source>
</evidence>
<evidence type="ECO:0000256" key="1">
    <source>
        <dbReference type="ARBA" id="ARBA00004141"/>
    </source>
</evidence>
<dbReference type="RefSeq" id="WP_245701928.1">
    <property type="nucleotide sequence ID" value="NZ_FNBW01000003.1"/>
</dbReference>
<organism evidence="8 9">
    <name type="scientific">Thalassobaculum litoreum DSM 18839</name>
    <dbReference type="NCBI Taxonomy" id="1123362"/>
    <lineage>
        <taxon>Bacteria</taxon>
        <taxon>Pseudomonadati</taxon>
        <taxon>Pseudomonadota</taxon>
        <taxon>Alphaproteobacteria</taxon>
        <taxon>Rhodospirillales</taxon>
        <taxon>Thalassobaculaceae</taxon>
        <taxon>Thalassobaculum</taxon>
    </lineage>
</organism>
<sequence length="299" mass="31901">MSEALPQKAVNAYLLLVLTTLSWGANAVAAKMSVGELSPMLLTLLRWLGVFILLAIFARGKVAAEWPVLRRHWGRIFVMGALGFCVFNTLMYVAAKHTQAVNIGILQGSIPIFVLLGAFAAYRTPVRGVQILGVAITMIGVALVASKGDFGRLAALELNHGDVLIVVACVLYAGYTVSLRKRPPLSGMTMFAGLATAAFLTSIPVAGYEYLVGDFQAPTVKGWAIVAFVVIFPSFLAQISFLLAVDQVGPGRAGVFVNLVPIFAAVLSVAILSEEFHLYHAQALALVLGGIAIAERFKR</sequence>
<dbReference type="EMBL" id="FNBW01000003">
    <property type="protein sequence ID" value="SDF42174.1"/>
    <property type="molecule type" value="Genomic_DNA"/>
</dbReference>
<feature type="transmembrane region" description="Helical" evidence="6">
    <location>
        <begin position="158"/>
        <end position="177"/>
    </location>
</feature>
<feature type="transmembrane region" description="Helical" evidence="6">
    <location>
        <begin position="189"/>
        <end position="211"/>
    </location>
</feature>
<accession>A0A8G2F276</accession>
<dbReference type="InterPro" id="IPR037185">
    <property type="entry name" value="EmrE-like"/>
</dbReference>
<feature type="domain" description="EamA" evidence="7">
    <location>
        <begin position="12"/>
        <end position="145"/>
    </location>
</feature>
<keyword evidence="9" id="KW-1185">Reference proteome</keyword>
<evidence type="ECO:0000256" key="6">
    <source>
        <dbReference type="SAM" id="Phobius"/>
    </source>
</evidence>
<dbReference type="InterPro" id="IPR000620">
    <property type="entry name" value="EamA_dom"/>
</dbReference>
<evidence type="ECO:0000313" key="9">
    <source>
        <dbReference type="Proteomes" id="UP000198615"/>
    </source>
</evidence>
<keyword evidence="5 6" id="KW-0472">Membrane</keyword>
<dbReference type="Pfam" id="PF00892">
    <property type="entry name" value="EamA"/>
    <property type="match status" value="2"/>
</dbReference>
<keyword evidence="4 6" id="KW-1133">Transmembrane helix</keyword>
<dbReference type="PANTHER" id="PTHR32322">
    <property type="entry name" value="INNER MEMBRANE TRANSPORTER"/>
    <property type="match status" value="1"/>
</dbReference>
<dbReference type="SUPFAM" id="SSF103481">
    <property type="entry name" value="Multidrug resistance efflux transporter EmrE"/>
    <property type="match status" value="2"/>
</dbReference>
<dbReference type="GO" id="GO:0016020">
    <property type="term" value="C:membrane"/>
    <property type="evidence" value="ECO:0007669"/>
    <property type="project" value="UniProtKB-SubCell"/>
</dbReference>
<protein>
    <submittedName>
        <fullName evidence="8">Permease of the drug/metabolite transporter (DMT) superfamily</fullName>
    </submittedName>
</protein>
<feature type="transmembrane region" description="Helical" evidence="6">
    <location>
        <begin position="255"/>
        <end position="273"/>
    </location>
</feature>
<evidence type="ECO:0000313" key="8">
    <source>
        <dbReference type="EMBL" id="SDF42174.1"/>
    </source>
</evidence>
<dbReference type="PANTHER" id="PTHR32322:SF2">
    <property type="entry name" value="EAMA DOMAIN-CONTAINING PROTEIN"/>
    <property type="match status" value="1"/>
</dbReference>
<proteinExistence type="inferred from homology"/>
<feature type="transmembrane region" description="Helical" evidence="6">
    <location>
        <begin position="279"/>
        <end position="297"/>
    </location>
</feature>
<feature type="transmembrane region" description="Helical" evidence="6">
    <location>
        <begin position="129"/>
        <end position="146"/>
    </location>
</feature>
<feature type="domain" description="EamA" evidence="7">
    <location>
        <begin position="161"/>
        <end position="293"/>
    </location>
</feature>
<comment type="caution">
    <text evidence="8">The sequence shown here is derived from an EMBL/GenBank/DDBJ whole genome shotgun (WGS) entry which is preliminary data.</text>
</comment>
<comment type="similarity">
    <text evidence="2">Belongs to the EamA transporter family.</text>
</comment>
<feature type="transmembrane region" description="Helical" evidence="6">
    <location>
        <begin position="37"/>
        <end position="56"/>
    </location>
</feature>
<dbReference type="AlphaFoldDB" id="A0A8G2F276"/>
<name>A0A8G2F276_9PROT</name>
<comment type="subcellular location">
    <subcellularLocation>
        <location evidence="1">Membrane</location>
        <topology evidence="1">Multi-pass membrane protein</topology>
    </subcellularLocation>
</comment>
<evidence type="ECO:0000256" key="3">
    <source>
        <dbReference type="ARBA" id="ARBA00022692"/>
    </source>
</evidence>
<keyword evidence="3 6" id="KW-0812">Transmembrane</keyword>
<feature type="transmembrane region" description="Helical" evidence="6">
    <location>
        <begin position="223"/>
        <end position="243"/>
    </location>
</feature>
<gene>
    <name evidence="8" type="ORF">SAMN05660686_01275</name>
</gene>